<proteinExistence type="inferred from homology"/>
<dbReference type="InterPro" id="IPR006531">
    <property type="entry name" value="Gp5/Vgr_OB"/>
</dbReference>
<keyword evidence="4" id="KW-1185">Reference proteome</keyword>
<dbReference type="InterPro" id="IPR017847">
    <property type="entry name" value="T6SS_RhsGE_Vgr_subset"/>
</dbReference>
<dbReference type="EC" id="6.3.2.-" evidence="3"/>
<dbReference type="NCBIfam" id="TIGR03361">
    <property type="entry name" value="VI_Rhs_Vgr"/>
    <property type="match status" value="1"/>
</dbReference>
<dbReference type="Proteomes" id="UP000494245">
    <property type="component" value="Unassembled WGS sequence"/>
</dbReference>
<dbReference type="Gene3D" id="3.55.50.10">
    <property type="entry name" value="Baseplate protein-like domains"/>
    <property type="match status" value="1"/>
</dbReference>
<dbReference type="GO" id="GO:0016874">
    <property type="term" value="F:ligase activity"/>
    <property type="evidence" value="ECO:0007669"/>
    <property type="project" value="UniProtKB-KW"/>
</dbReference>
<reference evidence="3 4" key="2">
    <citation type="submission" date="2020-05" db="EMBL/GenBank/DDBJ databases">
        <title>Draft genome sequence of Desulfovibrio sp. strainFSS-1.</title>
        <authorList>
            <person name="Shimoshige H."/>
            <person name="Kobayashi H."/>
            <person name="Maekawa T."/>
        </authorList>
    </citation>
    <scope>NUCLEOTIDE SEQUENCE [LARGE SCALE GENOMIC DNA]</scope>
    <source>
        <strain evidence="3 4">SIID29052-01</strain>
    </source>
</reference>
<dbReference type="SUPFAM" id="SSF69255">
    <property type="entry name" value="gp5 N-terminal domain-like"/>
    <property type="match status" value="1"/>
</dbReference>
<evidence type="ECO:0000256" key="1">
    <source>
        <dbReference type="ARBA" id="ARBA00005558"/>
    </source>
</evidence>
<dbReference type="NCBIfam" id="TIGR01646">
    <property type="entry name" value="vgr_GE"/>
    <property type="match status" value="1"/>
</dbReference>
<dbReference type="SUPFAM" id="SSF69279">
    <property type="entry name" value="Phage tail proteins"/>
    <property type="match status" value="2"/>
</dbReference>
<name>A0A6V8LZX6_9BACT</name>
<evidence type="ECO:0000313" key="3">
    <source>
        <dbReference type="EMBL" id="GFK95768.1"/>
    </source>
</evidence>
<dbReference type="InterPro" id="IPR037026">
    <property type="entry name" value="Vgr_OB-fold_dom_sf"/>
</dbReference>
<feature type="domain" description="Gp5/Type VI secretion system Vgr protein OB-fold" evidence="2">
    <location>
        <begin position="413"/>
        <end position="461"/>
    </location>
</feature>
<organism evidence="3 4">
    <name type="scientific">Fundidesulfovibrio magnetotacticus</name>
    <dbReference type="NCBI Taxonomy" id="2730080"/>
    <lineage>
        <taxon>Bacteria</taxon>
        <taxon>Pseudomonadati</taxon>
        <taxon>Thermodesulfobacteriota</taxon>
        <taxon>Desulfovibrionia</taxon>
        <taxon>Desulfovibrionales</taxon>
        <taxon>Desulfovibrionaceae</taxon>
        <taxon>Fundidesulfovibrio</taxon>
    </lineage>
</organism>
<comment type="caution">
    <text evidence="3">The sequence shown here is derived from an EMBL/GenBank/DDBJ whole genome shotgun (WGS) entry which is preliminary data.</text>
</comment>
<dbReference type="Pfam" id="PF04717">
    <property type="entry name" value="Phage_base_V"/>
    <property type="match status" value="1"/>
</dbReference>
<comment type="similarity">
    <text evidence="1">Belongs to the VgrG protein family.</text>
</comment>
<sequence length="761" mass="84255">MNEPDKPRFAFEIEGFSRDAFHVVRFTGEEGLSRLFRFEVTLFAGDKDVDFDKALAASATLTIRRREGDVAFHGILESLDQTSRSGPHTFFRAVLVPKAWLLTQTTHHQIFLHQDIPRTLEQVFQDAGLSSGLDFRFALSGTYPQREFVCQYGETHYAFASRWMEHEGLYHFFERTASGDVLVVTDALTAHKPMPQGHRLRYSPPSSMQVGHEEEVVTDFALHQRRLPKDVVLKDYDYEKPSLDLTAKAPVKNTGQGTLYLYGQHFKTISEGERLARVRAQELLCREKLYAGVSSIPFVRPGHTFEMSRHFTGGFNREFLTIGCRHEGSQEAWLVSGLGLSFGKNRDTLLYYRNAFTAIPSDVQFRPELSTERPRIAGTLPAKIDAEGSGQYAEVDAQGRYKIILPFDLSGRKDGHASAWVRMAQPYAGQGHGMHFPLHKGTEVVVSFQDGDPDRPLIAGAVPNPETQSPVTDANQTQARITTAGGNRIHMEDQEGSQRILLHSTPKGDFVRIGEPNDPPSDWSELGQAFKDAAKATGDAIKEMAQSGINITTPQWFNVKAEFANTVIIVENTQTNLGLYSCNTIGLNYTLNAGMSITTNLAAHTEFAPIWYEMRASVRQADAQKERLIGQVNTLLGQKNTLADSVDELIAAKTNTLATKDEVTAAKTDVAADVQRTYATKNELTAQKDTIAADYTQAIANKTSTLASKEEVAATKDEVIAEGNHMAAQLTQMINDKTALTVNVTNVTADNVLMAGTFIVL</sequence>
<dbReference type="Gene3D" id="4.10.220.110">
    <property type="match status" value="1"/>
</dbReference>
<dbReference type="EMBL" id="BLTE01000022">
    <property type="protein sequence ID" value="GFK95768.1"/>
    <property type="molecule type" value="Genomic_DNA"/>
</dbReference>
<dbReference type="RefSeq" id="WP_173086910.1">
    <property type="nucleotide sequence ID" value="NZ_BLTE01000022.1"/>
</dbReference>
<dbReference type="Gene3D" id="2.30.110.50">
    <property type="match status" value="1"/>
</dbReference>
<dbReference type="SUPFAM" id="SSF69349">
    <property type="entry name" value="Phage fibre proteins"/>
    <property type="match status" value="1"/>
</dbReference>
<gene>
    <name evidence="3" type="primary">vgrG1_5</name>
    <name evidence="3" type="ORF">NNJEOMEG_03636</name>
</gene>
<dbReference type="AlphaFoldDB" id="A0A6V8LZX6"/>
<accession>A0A6V8LZX6</accession>
<dbReference type="Gene3D" id="2.40.50.230">
    <property type="entry name" value="Gp5 N-terminal domain"/>
    <property type="match status" value="1"/>
</dbReference>
<protein>
    <submittedName>
        <fullName evidence="3">Actin cross-linking toxin VgrG1</fullName>
        <ecNumber evidence="3">6.3.2.-</ecNumber>
    </submittedName>
</protein>
<keyword evidence="3" id="KW-0436">Ligase</keyword>
<evidence type="ECO:0000313" key="4">
    <source>
        <dbReference type="Proteomes" id="UP000494245"/>
    </source>
</evidence>
<dbReference type="Pfam" id="PF05954">
    <property type="entry name" value="Phage_GPD"/>
    <property type="match status" value="1"/>
</dbReference>
<evidence type="ECO:0000259" key="2">
    <source>
        <dbReference type="Pfam" id="PF04717"/>
    </source>
</evidence>
<reference evidence="3 4" key="1">
    <citation type="submission" date="2020-04" db="EMBL/GenBank/DDBJ databases">
        <authorList>
            <consortium name="Desulfovibrio sp. FSS-1 genome sequencing consortium"/>
            <person name="Shimoshige H."/>
            <person name="Kobayashi H."/>
            <person name="Maekawa T."/>
        </authorList>
    </citation>
    <scope>NUCLEOTIDE SEQUENCE [LARGE SCALE GENOMIC DNA]</scope>
    <source>
        <strain evidence="3 4">SIID29052-01</strain>
    </source>
</reference>
<dbReference type="InterPro" id="IPR006533">
    <property type="entry name" value="T6SS_Vgr_RhsGE"/>
</dbReference>